<sequence>MHSLEEFGESALGELASRMGLSFVRADAEAVEMRMPTEGNRQGLMLLHGGANGVLLEHAGSVLAMFNAPAGRVPVGTELSVSQLRSVTEGCVTAKATVVHRGRSSMCVGVEIRDDSGELTAVGRLSLVFVRR</sequence>
<organism evidence="4 5">
    <name type="scientific">Peptidiphaga gingivicola</name>
    <dbReference type="NCBI Taxonomy" id="2741497"/>
    <lineage>
        <taxon>Bacteria</taxon>
        <taxon>Bacillati</taxon>
        <taxon>Actinomycetota</taxon>
        <taxon>Actinomycetes</taxon>
        <taxon>Actinomycetales</taxon>
        <taxon>Actinomycetaceae</taxon>
        <taxon>Peptidiphaga</taxon>
    </lineage>
</organism>
<comment type="similarity">
    <text evidence="1">Belongs to the thioesterase PaaI family.</text>
</comment>
<evidence type="ECO:0000256" key="1">
    <source>
        <dbReference type="ARBA" id="ARBA00008324"/>
    </source>
</evidence>
<dbReference type="Proteomes" id="UP000078368">
    <property type="component" value="Unassembled WGS sequence"/>
</dbReference>
<dbReference type="SUPFAM" id="SSF54637">
    <property type="entry name" value="Thioesterase/thiol ester dehydrase-isomerase"/>
    <property type="match status" value="1"/>
</dbReference>
<gene>
    <name evidence="4" type="ORF">A4H34_07550</name>
</gene>
<dbReference type="AlphaFoldDB" id="A0A179B764"/>
<feature type="domain" description="Thioesterase" evidence="3">
    <location>
        <begin position="47"/>
        <end position="120"/>
    </location>
</feature>
<comment type="caution">
    <text evidence="4">The sequence shown here is derived from an EMBL/GenBank/DDBJ whole genome shotgun (WGS) entry which is preliminary data.</text>
</comment>
<proteinExistence type="inferred from homology"/>
<reference evidence="4 5" key="1">
    <citation type="submission" date="2016-04" db="EMBL/GenBank/DDBJ databases">
        <title>Peptidophaga gingivicola gen. nov., sp. nov., isolated from human subgingival plaque.</title>
        <authorList>
            <person name="Beall C.J."/>
            <person name="Mokrzan E.M."/>
            <person name="Griffen A.L."/>
            <person name="Leys E.J."/>
        </authorList>
    </citation>
    <scope>NUCLEOTIDE SEQUENCE [LARGE SCALE GENOMIC DNA]</scope>
    <source>
        <strain evidence="4 5">BA112</strain>
    </source>
</reference>
<keyword evidence="2" id="KW-0378">Hydrolase</keyword>
<dbReference type="InterPro" id="IPR003736">
    <property type="entry name" value="PAAI_dom"/>
</dbReference>
<dbReference type="EMBL" id="LVZK01000001">
    <property type="protein sequence ID" value="OAP86951.1"/>
    <property type="molecule type" value="Genomic_DNA"/>
</dbReference>
<dbReference type="RefSeq" id="WP_064231570.1">
    <property type="nucleotide sequence ID" value="NZ_LVZK01000001.1"/>
</dbReference>
<name>A0A179B764_9ACTO</name>
<dbReference type="Pfam" id="PF03061">
    <property type="entry name" value="4HBT"/>
    <property type="match status" value="1"/>
</dbReference>
<dbReference type="InterPro" id="IPR006683">
    <property type="entry name" value="Thioestr_dom"/>
</dbReference>
<dbReference type="Gene3D" id="3.10.129.10">
    <property type="entry name" value="Hotdog Thioesterase"/>
    <property type="match status" value="1"/>
</dbReference>
<protein>
    <recommendedName>
        <fullName evidence="3">Thioesterase domain-containing protein</fullName>
    </recommendedName>
</protein>
<dbReference type="STRING" id="1823756.A4H34_07550"/>
<evidence type="ECO:0000259" key="3">
    <source>
        <dbReference type="Pfam" id="PF03061"/>
    </source>
</evidence>
<dbReference type="GO" id="GO:0061522">
    <property type="term" value="F:1,4-dihydroxy-2-naphthoyl-CoA thioesterase activity"/>
    <property type="evidence" value="ECO:0007669"/>
    <property type="project" value="TreeGrafter"/>
</dbReference>
<evidence type="ECO:0000256" key="2">
    <source>
        <dbReference type="ARBA" id="ARBA00022801"/>
    </source>
</evidence>
<evidence type="ECO:0000313" key="5">
    <source>
        <dbReference type="Proteomes" id="UP000078368"/>
    </source>
</evidence>
<dbReference type="PANTHER" id="PTHR43240:SF5">
    <property type="entry name" value="1,4-DIHYDROXY-2-NAPHTHOYL-COA THIOESTERASE 1"/>
    <property type="match status" value="1"/>
</dbReference>
<accession>A0A179B764</accession>
<dbReference type="NCBIfam" id="TIGR00369">
    <property type="entry name" value="unchar_dom_1"/>
    <property type="match status" value="1"/>
</dbReference>
<dbReference type="PANTHER" id="PTHR43240">
    <property type="entry name" value="1,4-DIHYDROXY-2-NAPHTHOYL-COA THIOESTERASE 1"/>
    <property type="match status" value="1"/>
</dbReference>
<dbReference type="GO" id="GO:0005829">
    <property type="term" value="C:cytosol"/>
    <property type="evidence" value="ECO:0007669"/>
    <property type="project" value="TreeGrafter"/>
</dbReference>
<dbReference type="CDD" id="cd03443">
    <property type="entry name" value="PaaI_thioesterase"/>
    <property type="match status" value="1"/>
</dbReference>
<evidence type="ECO:0000313" key="4">
    <source>
        <dbReference type="EMBL" id="OAP86951.1"/>
    </source>
</evidence>
<dbReference type="InterPro" id="IPR029069">
    <property type="entry name" value="HotDog_dom_sf"/>
</dbReference>
<keyword evidence="5" id="KW-1185">Reference proteome</keyword>